<comment type="similarity">
    <text evidence="1">Belongs to the short-chain dehydrogenases/reductases (SDR) family.</text>
</comment>
<dbReference type="InterPro" id="IPR020904">
    <property type="entry name" value="Sc_DH/Rdtase_CS"/>
</dbReference>
<proteinExistence type="inferred from homology"/>
<dbReference type="Pfam" id="PF13561">
    <property type="entry name" value="adh_short_C2"/>
    <property type="match status" value="1"/>
</dbReference>
<dbReference type="AlphaFoldDB" id="A0A5B8R6H3"/>
<dbReference type="InterPro" id="IPR002347">
    <property type="entry name" value="SDR_fam"/>
</dbReference>
<sequence>MEIKGRTVVITGAGRGLGRTTAQTLADRGARLVLADVNDEGLAETARLCEAAGAETRVYHLDVSDEAAVEETFAAIARDFGALDALINNAGITRDGLLLKAREGQVEKKMSLEDWNTVINVDLRGVFLCTREAAEQMIGLGNGGVIASISSISRAGNFGQTNYSAAKAGIASMTVTWAKELARHGIRAAAIAPGFTETPMVAQMPEKALDRIRAQVPLGRLARPEEIAHSVVYVLENDYFNGRVLEVDGGLRL</sequence>
<dbReference type="FunFam" id="3.40.50.720:FF:000173">
    <property type="entry name" value="3-oxoacyl-[acyl-carrier protein] reductase"/>
    <property type="match status" value="1"/>
</dbReference>
<evidence type="ECO:0000256" key="2">
    <source>
        <dbReference type="ARBA" id="ARBA00023002"/>
    </source>
</evidence>
<organism evidence="4">
    <name type="scientific">uncultured organism</name>
    <dbReference type="NCBI Taxonomy" id="155900"/>
    <lineage>
        <taxon>unclassified sequences</taxon>
        <taxon>environmental samples</taxon>
    </lineage>
</organism>
<evidence type="ECO:0000256" key="1">
    <source>
        <dbReference type="ARBA" id="ARBA00006484"/>
    </source>
</evidence>
<evidence type="ECO:0000313" key="4">
    <source>
        <dbReference type="EMBL" id="QEA04041.1"/>
    </source>
</evidence>
<dbReference type="SUPFAM" id="SSF51735">
    <property type="entry name" value="NAD(P)-binding Rossmann-fold domains"/>
    <property type="match status" value="1"/>
</dbReference>
<dbReference type="EC" id="1.1.1.100" evidence="4"/>
<dbReference type="NCBIfam" id="NF006072">
    <property type="entry name" value="PRK08217.1"/>
    <property type="match status" value="1"/>
</dbReference>
<keyword evidence="2 4" id="KW-0560">Oxidoreductase</keyword>
<gene>
    <name evidence="4" type="primary">fabG_1</name>
    <name evidence="4" type="ORF">KBTEX_00342</name>
</gene>
<dbReference type="GO" id="GO:0030497">
    <property type="term" value="P:fatty acid elongation"/>
    <property type="evidence" value="ECO:0007669"/>
    <property type="project" value="TreeGrafter"/>
</dbReference>
<reference evidence="4" key="1">
    <citation type="submission" date="2019-06" db="EMBL/GenBank/DDBJ databases">
        <authorList>
            <person name="Murdoch R.W."/>
            <person name="Fathepure B."/>
        </authorList>
    </citation>
    <scope>NUCLEOTIDE SEQUENCE</scope>
</reference>
<dbReference type="InterPro" id="IPR036291">
    <property type="entry name" value="NAD(P)-bd_dom_sf"/>
</dbReference>
<dbReference type="PRINTS" id="PR00080">
    <property type="entry name" value="SDRFAMILY"/>
</dbReference>
<dbReference type="PROSITE" id="PS00061">
    <property type="entry name" value="ADH_SHORT"/>
    <property type="match status" value="1"/>
</dbReference>
<dbReference type="PANTHER" id="PTHR42760:SF135">
    <property type="entry name" value="BLL7886 PROTEIN"/>
    <property type="match status" value="1"/>
</dbReference>
<dbReference type="EMBL" id="MN079078">
    <property type="protein sequence ID" value="QEA04041.1"/>
    <property type="molecule type" value="Genomic_DNA"/>
</dbReference>
<evidence type="ECO:0000259" key="3">
    <source>
        <dbReference type="SMART" id="SM00822"/>
    </source>
</evidence>
<dbReference type="SMART" id="SM00822">
    <property type="entry name" value="PKS_KR"/>
    <property type="match status" value="1"/>
</dbReference>
<dbReference type="PRINTS" id="PR00081">
    <property type="entry name" value="GDHRDH"/>
</dbReference>
<dbReference type="InterPro" id="IPR057326">
    <property type="entry name" value="KR_dom"/>
</dbReference>
<dbReference type="PANTHER" id="PTHR42760">
    <property type="entry name" value="SHORT-CHAIN DEHYDROGENASES/REDUCTASES FAMILY MEMBER"/>
    <property type="match status" value="1"/>
</dbReference>
<protein>
    <submittedName>
        <fullName evidence="4">3-oxoacyl-[acyl-carrier-protein] reductase FabG</fullName>
        <ecNumber evidence="4">1.1.1.100</ecNumber>
    </submittedName>
</protein>
<feature type="domain" description="Ketoreductase" evidence="3">
    <location>
        <begin position="6"/>
        <end position="194"/>
    </location>
</feature>
<name>A0A5B8R6H3_9ZZZZ</name>
<dbReference type="GO" id="GO:0004316">
    <property type="term" value="F:3-oxoacyl-[acyl-carrier-protein] reductase (NADPH) activity"/>
    <property type="evidence" value="ECO:0007669"/>
    <property type="project" value="UniProtKB-EC"/>
</dbReference>
<dbReference type="Gene3D" id="3.40.50.720">
    <property type="entry name" value="NAD(P)-binding Rossmann-like Domain"/>
    <property type="match status" value="1"/>
</dbReference>
<accession>A0A5B8R6H3</accession>